<evidence type="ECO:0000256" key="1">
    <source>
        <dbReference type="ARBA" id="ARBA00004123"/>
    </source>
</evidence>
<keyword evidence="2" id="KW-0805">Transcription regulation</keyword>
<evidence type="ECO:0000259" key="7">
    <source>
        <dbReference type="PROSITE" id="PS50863"/>
    </source>
</evidence>
<dbReference type="CDD" id="cd10017">
    <property type="entry name" value="B3_DNA"/>
    <property type="match status" value="2"/>
</dbReference>
<evidence type="ECO:0000256" key="6">
    <source>
        <dbReference type="SAM" id="MobiDB-lite"/>
    </source>
</evidence>
<dbReference type="AlphaFoldDB" id="A0A6A3BNK3"/>
<dbReference type="EMBL" id="VEPZ02000812">
    <property type="protein sequence ID" value="KAE8718496.1"/>
    <property type="molecule type" value="Genomic_DNA"/>
</dbReference>
<comment type="caution">
    <text evidence="8">The sequence shown here is derived from an EMBL/GenBank/DDBJ whole genome shotgun (WGS) entry which is preliminary data.</text>
</comment>
<keyword evidence="3" id="KW-0238">DNA-binding</keyword>
<dbReference type="InterPro" id="IPR044837">
    <property type="entry name" value="REM16-like"/>
</dbReference>
<dbReference type="PANTHER" id="PTHR31391:SF106">
    <property type="entry name" value="B3 DOMAIN-CONTAINING PROTEIN OS01G0723500"/>
    <property type="match status" value="1"/>
</dbReference>
<dbReference type="SUPFAM" id="SSF101936">
    <property type="entry name" value="DNA-binding pseudobarrel domain"/>
    <property type="match status" value="2"/>
</dbReference>
<dbReference type="InterPro" id="IPR015300">
    <property type="entry name" value="DNA-bd_pseudobarrel_sf"/>
</dbReference>
<keyword evidence="4" id="KW-0804">Transcription</keyword>
<comment type="subcellular location">
    <subcellularLocation>
        <location evidence="1">Nucleus</location>
    </subcellularLocation>
</comment>
<accession>A0A6A3BNK3</accession>
<organism evidence="8 9">
    <name type="scientific">Hibiscus syriacus</name>
    <name type="common">Rose of Sharon</name>
    <dbReference type="NCBI Taxonomy" id="106335"/>
    <lineage>
        <taxon>Eukaryota</taxon>
        <taxon>Viridiplantae</taxon>
        <taxon>Streptophyta</taxon>
        <taxon>Embryophyta</taxon>
        <taxon>Tracheophyta</taxon>
        <taxon>Spermatophyta</taxon>
        <taxon>Magnoliopsida</taxon>
        <taxon>eudicotyledons</taxon>
        <taxon>Gunneridae</taxon>
        <taxon>Pentapetalae</taxon>
        <taxon>rosids</taxon>
        <taxon>malvids</taxon>
        <taxon>Malvales</taxon>
        <taxon>Malvaceae</taxon>
        <taxon>Malvoideae</taxon>
        <taxon>Hibiscus</taxon>
    </lineage>
</organism>
<feature type="domain" description="TF-B3" evidence="7">
    <location>
        <begin position="53"/>
        <end position="152"/>
    </location>
</feature>
<gene>
    <name evidence="8" type="ORF">F3Y22_tig00110013pilonHSYRG00383</name>
</gene>
<evidence type="ECO:0000313" key="9">
    <source>
        <dbReference type="Proteomes" id="UP000436088"/>
    </source>
</evidence>
<feature type="region of interest" description="Disordered" evidence="6">
    <location>
        <begin position="246"/>
        <end position="289"/>
    </location>
</feature>
<dbReference type="SMART" id="SM01019">
    <property type="entry name" value="B3"/>
    <property type="match status" value="1"/>
</dbReference>
<dbReference type="Pfam" id="PF02362">
    <property type="entry name" value="B3"/>
    <property type="match status" value="1"/>
</dbReference>
<reference evidence="8" key="1">
    <citation type="submission" date="2019-09" db="EMBL/GenBank/DDBJ databases">
        <title>Draft genome information of white flower Hibiscus syriacus.</title>
        <authorList>
            <person name="Kim Y.-M."/>
        </authorList>
    </citation>
    <scope>NUCLEOTIDE SEQUENCE [LARGE SCALE GENOMIC DNA]</scope>
    <source>
        <strain evidence="8">YM2019G1</strain>
    </source>
</reference>
<keyword evidence="9" id="KW-1185">Reference proteome</keyword>
<evidence type="ECO:0000256" key="3">
    <source>
        <dbReference type="ARBA" id="ARBA00023125"/>
    </source>
</evidence>
<dbReference type="GO" id="GO:0003677">
    <property type="term" value="F:DNA binding"/>
    <property type="evidence" value="ECO:0007669"/>
    <property type="project" value="UniProtKB-KW"/>
</dbReference>
<dbReference type="PANTHER" id="PTHR31391">
    <property type="entry name" value="B3 DOMAIN-CONTAINING PROTEIN OS11G0197600-RELATED"/>
    <property type="match status" value="1"/>
</dbReference>
<name>A0A6A3BNK3_HIBSY</name>
<evidence type="ECO:0000313" key="8">
    <source>
        <dbReference type="EMBL" id="KAE8718496.1"/>
    </source>
</evidence>
<feature type="compositionally biased region" description="Polar residues" evidence="6">
    <location>
        <begin position="280"/>
        <end position="289"/>
    </location>
</feature>
<feature type="compositionally biased region" description="Basic residues" evidence="6">
    <location>
        <begin position="255"/>
        <end position="279"/>
    </location>
</feature>
<protein>
    <recommendedName>
        <fullName evidence="7">TF-B3 domain-containing protein</fullName>
    </recommendedName>
</protein>
<keyword evidence="5" id="KW-0539">Nucleus</keyword>
<dbReference type="Gene3D" id="2.40.330.10">
    <property type="entry name" value="DNA-binding pseudobarrel domain"/>
    <property type="match status" value="2"/>
</dbReference>
<dbReference type="GO" id="GO:0005634">
    <property type="term" value="C:nucleus"/>
    <property type="evidence" value="ECO:0007669"/>
    <property type="project" value="UniProtKB-SubCell"/>
</dbReference>
<sequence>MISSPSTAGVGGISACGSEKTELFSCSQRLTDTEKARAIQIVNTFKSTENPVFMVVLQPSSVSNGYQVAIPLDFAREFLTKHKCNLTLCNSAGKTWPVGYYMNAGNRKLRAQLYGGWKAFVQDNHLCVGDICVFEVIKLHEILLRVNIYPVVENASKACRSQAHKSKASPVRTSMVIDTEPDCQQTRCSSISREFKGLNLDEQEKSMDCIYSTKEFGGDVEYSAKHDNGGISSSWGCLKPDLMGKIKMQPSTPTKKQRTAGSRKSKDKSHFPSPRKKMRTNSPSQHGTNSKLVALSSDIDSAFKGSGSGNPVLVMVMQPSYAENIYGGWRAFVKDNHLRVGDIFVFELIKHPGSEILMKVDIYAVVEDTSKDCKPPVELKAGAWSVITNLIVNKVRFEDLTDSDIEILDGFPVNQKTKEKLAPQAEGD</sequence>
<feature type="domain" description="TF-B3" evidence="7">
    <location>
        <begin position="325"/>
        <end position="363"/>
    </location>
</feature>
<dbReference type="InterPro" id="IPR003340">
    <property type="entry name" value="B3_DNA-bd"/>
</dbReference>
<proteinExistence type="predicted"/>
<evidence type="ECO:0000256" key="4">
    <source>
        <dbReference type="ARBA" id="ARBA00023163"/>
    </source>
</evidence>
<dbReference type="PROSITE" id="PS50863">
    <property type="entry name" value="B3"/>
    <property type="match status" value="2"/>
</dbReference>
<evidence type="ECO:0000256" key="5">
    <source>
        <dbReference type="ARBA" id="ARBA00023242"/>
    </source>
</evidence>
<evidence type="ECO:0000256" key="2">
    <source>
        <dbReference type="ARBA" id="ARBA00023015"/>
    </source>
</evidence>
<dbReference type="Proteomes" id="UP000436088">
    <property type="component" value="Unassembled WGS sequence"/>
</dbReference>